<dbReference type="STRING" id="630390.A0A180GN63"/>
<reference evidence="2" key="1">
    <citation type="submission" date="2009-11" db="EMBL/GenBank/DDBJ databases">
        <authorList>
            <consortium name="The Broad Institute Genome Sequencing Platform"/>
            <person name="Ward D."/>
            <person name="Feldgarden M."/>
            <person name="Earl A."/>
            <person name="Young S.K."/>
            <person name="Zeng Q."/>
            <person name="Koehrsen M."/>
            <person name="Alvarado L."/>
            <person name="Berlin A."/>
            <person name="Bochicchio J."/>
            <person name="Borenstein D."/>
            <person name="Chapman S.B."/>
            <person name="Chen Z."/>
            <person name="Engels R."/>
            <person name="Freedman E."/>
            <person name="Gellesch M."/>
            <person name="Goldberg J."/>
            <person name="Griggs A."/>
            <person name="Gujja S."/>
            <person name="Heilman E."/>
            <person name="Heiman D."/>
            <person name="Hepburn T."/>
            <person name="Howarth C."/>
            <person name="Jen D."/>
            <person name="Larson L."/>
            <person name="Lewis B."/>
            <person name="Mehta T."/>
            <person name="Park D."/>
            <person name="Pearson M."/>
            <person name="Roberts A."/>
            <person name="Saif S."/>
            <person name="Shea T."/>
            <person name="Shenoy N."/>
            <person name="Sisk P."/>
            <person name="Stolte C."/>
            <person name="Sykes S."/>
            <person name="Thomson T."/>
            <person name="Walk T."/>
            <person name="White J."/>
            <person name="Yandava C."/>
            <person name="Izard J."/>
            <person name="Baranova O.V."/>
            <person name="Blanton J.M."/>
            <person name="Tanner A.C."/>
            <person name="Dewhirst F.E."/>
            <person name="Haas B."/>
            <person name="Nusbaum C."/>
            <person name="Birren B."/>
        </authorList>
    </citation>
    <scope>NUCLEOTIDE SEQUENCE [LARGE SCALE GENOMIC DNA]</scope>
    <source>
        <strain evidence="2">1-1 BBBD Race 1</strain>
    </source>
</reference>
<reference evidence="2" key="2">
    <citation type="submission" date="2016-05" db="EMBL/GenBank/DDBJ databases">
        <title>Comparative analysis highlights variable genome content of wheat rusts and divergence of the mating loci.</title>
        <authorList>
            <person name="Cuomo C.A."/>
            <person name="Bakkeren G."/>
            <person name="Szabo L."/>
            <person name="Khalil H."/>
            <person name="Joly D."/>
            <person name="Goldberg J."/>
            <person name="Young S."/>
            <person name="Zeng Q."/>
            <person name="Fellers J."/>
        </authorList>
    </citation>
    <scope>NUCLEOTIDE SEQUENCE [LARGE SCALE GENOMIC DNA]</scope>
    <source>
        <strain evidence="2">1-1 BBBD Race 1</strain>
    </source>
</reference>
<feature type="compositionally biased region" description="Low complexity" evidence="1">
    <location>
        <begin position="110"/>
        <end position="119"/>
    </location>
</feature>
<gene>
    <name evidence="2" type="ORF">PTTG_27015</name>
</gene>
<reference evidence="3" key="4">
    <citation type="submission" date="2025-05" db="UniProtKB">
        <authorList>
            <consortium name="EnsemblFungi"/>
        </authorList>
    </citation>
    <scope>IDENTIFICATION</scope>
    <source>
        <strain evidence="3">isolate 1-1 / race 1 (BBBD)</strain>
    </source>
</reference>
<feature type="compositionally biased region" description="Basic residues" evidence="1">
    <location>
        <begin position="9"/>
        <end position="23"/>
    </location>
</feature>
<feature type="region of interest" description="Disordered" evidence="1">
    <location>
        <begin position="1"/>
        <end position="39"/>
    </location>
</feature>
<evidence type="ECO:0000313" key="2">
    <source>
        <dbReference type="EMBL" id="OAV94247.1"/>
    </source>
</evidence>
<dbReference type="OrthoDB" id="10643695at2759"/>
<dbReference type="VEuPathDB" id="FungiDB:PTTG_27015"/>
<protein>
    <submittedName>
        <fullName evidence="2 3">Uncharacterized protein</fullName>
    </submittedName>
</protein>
<evidence type="ECO:0000313" key="3">
    <source>
        <dbReference type="EnsemblFungi" id="PTTG_27015-t43_1-p1"/>
    </source>
</evidence>
<dbReference type="AlphaFoldDB" id="A0A180GN63"/>
<keyword evidence="4" id="KW-1185">Reference proteome</keyword>
<dbReference type="EnsemblFungi" id="PTTG_27015-t43_1">
    <property type="protein sequence ID" value="PTTG_27015-t43_1-p1"/>
    <property type="gene ID" value="PTTG_27015"/>
</dbReference>
<dbReference type="Proteomes" id="UP000005240">
    <property type="component" value="Unassembled WGS sequence"/>
</dbReference>
<feature type="region of interest" description="Disordered" evidence="1">
    <location>
        <begin position="79"/>
        <end position="134"/>
    </location>
</feature>
<organism evidence="2">
    <name type="scientific">Puccinia triticina (isolate 1-1 / race 1 (BBBD))</name>
    <name type="common">Brown leaf rust fungus</name>
    <dbReference type="NCBI Taxonomy" id="630390"/>
    <lineage>
        <taxon>Eukaryota</taxon>
        <taxon>Fungi</taxon>
        <taxon>Dikarya</taxon>
        <taxon>Basidiomycota</taxon>
        <taxon>Pucciniomycotina</taxon>
        <taxon>Pucciniomycetes</taxon>
        <taxon>Pucciniales</taxon>
        <taxon>Pucciniaceae</taxon>
        <taxon>Puccinia</taxon>
    </lineage>
</organism>
<evidence type="ECO:0000313" key="4">
    <source>
        <dbReference type="Proteomes" id="UP000005240"/>
    </source>
</evidence>
<evidence type="ECO:0000256" key="1">
    <source>
        <dbReference type="SAM" id="MobiDB-lite"/>
    </source>
</evidence>
<proteinExistence type="predicted"/>
<sequence>MSNLGKVQHSPKGKRPAPKRKTKPPFEMPADPKNGEAYSEEEIAAMSEQQRQWFYRNKHLELPEEVSEDLIDYNRLDERFPGHEGRQSPARHGAQLPPAPPAPSVDHHSAYAGAPPAAALQHQRAPAEPLPPLELKYKEDPTRALKGWPDKDCPKFTGAPGKSAPDWLDTVAMLLGDCLAHPGIWHRVAGLCLSGKAFCDWKAALAAGTRPATWEQFRAWLLCLNPLGSLNNQLMNLLTCLCAARAYRALTNLSPPLPNAPLPHANDCFGLLNTVEGIHPMYSRLAPQPIGNAFHYPNTFKIYPFYNN</sequence>
<reference evidence="3 4" key="3">
    <citation type="journal article" date="2017" name="G3 (Bethesda)">
        <title>Comparative analysis highlights variable genome content of wheat rusts and divergence of the mating loci.</title>
        <authorList>
            <person name="Cuomo C.A."/>
            <person name="Bakkeren G."/>
            <person name="Khalil H.B."/>
            <person name="Panwar V."/>
            <person name="Joly D."/>
            <person name="Linning R."/>
            <person name="Sakthikumar S."/>
            <person name="Song X."/>
            <person name="Adiconis X."/>
            <person name="Fan L."/>
            <person name="Goldberg J.M."/>
            <person name="Levin J.Z."/>
            <person name="Young S."/>
            <person name="Zeng Q."/>
            <person name="Anikster Y."/>
            <person name="Bruce M."/>
            <person name="Wang M."/>
            <person name="Yin C."/>
            <person name="McCallum B."/>
            <person name="Szabo L.J."/>
            <person name="Hulbert S."/>
            <person name="Chen X."/>
            <person name="Fellers J.P."/>
        </authorList>
    </citation>
    <scope>NUCLEOTIDE SEQUENCE</scope>
    <source>
        <strain evidence="4">Isolate 1-1 / race 1 (BBBD)</strain>
        <strain evidence="3">isolate 1-1 / race 1 (BBBD)</strain>
    </source>
</reference>
<dbReference type="EMBL" id="ADAS02000041">
    <property type="protein sequence ID" value="OAV94247.1"/>
    <property type="molecule type" value="Genomic_DNA"/>
</dbReference>
<name>A0A180GN63_PUCT1</name>
<accession>A0A180GN63</accession>